<feature type="compositionally biased region" description="Polar residues" evidence="1">
    <location>
        <begin position="1"/>
        <end position="21"/>
    </location>
</feature>
<reference evidence="5" key="1">
    <citation type="submission" date="2016-11" db="EMBL/GenBank/DDBJ databases">
        <authorList>
            <person name="Varghese N."/>
            <person name="Submissions S."/>
        </authorList>
    </citation>
    <scope>NUCLEOTIDE SEQUENCE [LARGE SCALE GENOMIC DNA]</scope>
    <source>
        <strain evidence="5">DSM 22363</strain>
    </source>
</reference>
<keyword evidence="5" id="KW-1185">Reference proteome</keyword>
<dbReference type="NCBIfam" id="TIGR02595">
    <property type="entry name" value="PEP_CTERM"/>
    <property type="match status" value="1"/>
</dbReference>
<feature type="compositionally biased region" description="Gly residues" evidence="1">
    <location>
        <begin position="201"/>
        <end position="227"/>
    </location>
</feature>
<keyword evidence="2" id="KW-1133">Transmembrane helix</keyword>
<sequence length="283" mass="29337">MRAIQNPQKSGVLTTTHSLSSRARPDGKRHCNHWRFPAYNAGRAYISARPCGALVRTVILSNDVNALVASADRRRRIAIAIFVVAVGIAALFPRNDRAMWVPEETPFVFSAVPEKLPVVYLSIDSADALLQRFVGLGRGGPKGRSRFAPLDPAQIDPILGPAGAARGNIPEAVVPQFGELPTELADAGPVPGGPLNPGAGTPVGGGPVPGGPTTGGPGGGGPGGGPGTIVPVDPDPNDPVDPIPDDPPVLSPVPEPMTWAMFILGFGLIGLAMRSRRRHLVSA</sequence>
<feature type="transmembrane region" description="Helical" evidence="2">
    <location>
        <begin position="77"/>
        <end position="93"/>
    </location>
</feature>
<evidence type="ECO:0000256" key="2">
    <source>
        <dbReference type="SAM" id="Phobius"/>
    </source>
</evidence>
<evidence type="ECO:0000259" key="3">
    <source>
        <dbReference type="Pfam" id="PF07589"/>
    </source>
</evidence>
<name>A0A1N6CPF9_9SPHN</name>
<feature type="transmembrane region" description="Helical" evidence="2">
    <location>
        <begin position="256"/>
        <end position="273"/>
    </location>
</feature>
<dbReference type="AlphaFoldDB" id="A0A1N6CPF9"/>
<gene>
    <name evidence="4" type="ORF">SAMN02745824_0654</name>
</gene>
<dbReference type="Pfam" id="PF07589">
    <property type="entry name" value="PEP-CTERM"/>
    <property type="match status" value="1"/>
</dbReference>
<evidence type="ECO:0000256" key="1">
    <source>
        <dbReference type="SAM" id="MobiDB-lite"/>
    </source>
</evidence>
<feature type="region of interest" description="Disordered" evidence="1">
    <location>
        <begin position="1"/>
        <end position="27"/>
    </location>
</feature>
<feature type="compositionally biased region" description="Pro residues" evidence="1">
    <location>
        <begin position="233"/>
        <end position="248"/>
    </location>
</feature>
<organism evidence="4 5">
    <name type="scientific">Parasphingorhabdus marina DSM 22363</name>
    <dbReference type="NCBI Taxonomy" id="1123272"/>
    <lineage>
        <taxon>Bacteria</taxon>
        <taxon>Pseudomonadati</taxon>
        <taxon>Pseudomonadota</taxon>
        <taxon>Alphaproteobacteria</taxon>
        <taxon>Sphingomonadales</taxon>
        <taxon>Sphingomonadaceae</taxon>
        <taxon>Parasphingorhabdus</taxon>
    </lineage>
</organism>
<feature type="domain" description="Ice-binding protein C-terminal" evidence="3">
    <location>
        <begin position="252"/>
        <end position="277"/>
    </location>
</feature>
<proteinExistence type="predicted"/>
<dbReference type="EMBL" id="FSQW01000001">
    <property type="protein sequence ID" value="SIN60386.1"/>
    <property type="molecule type" value="Genomic_DNA"/>
</dbReference>
<dbReference type="Proteomes" id="UP000185192">
    <property type="component" value="Unassembled WGS sequence"/>
</dbReference>
<accession>A0A1N6CPF9</accession>
<keyword evidence="2" id="KW-0472">Membrane</keyword>
<evidence type="ECO:0000313" key="5">
    <source>
        <dbReference type="Proteomes" id="UP000185192"/>
    </source>
</evidence>
<dbReference type="InterPro" id="IPR013424">
    <property type="entry name" value="Ice-binding_C"/>
</dbReference>
<feature type="region of interest" description="Disordered" evidence="1">
    <location>
        <begin position="182"/>
        <end position="248"/>
    </location>
</feature>
<evidence type="ECO:0000313" key="4">
    <source>
        <dbReference type="EMBL" id="SIN60386.1"/>
    </source>
</evidence>
<dbReference type="NCBIfam" id="NF035944">
    <property type="entry name" value="PEPxxWA-CTERM"/>
    <property type="match status" value="1"/>
</dbReference>
<protein>
    <submittedName>
        <fullName evidence="4">PEP-CTERM protein-sorting domain-containing protein</fullName>
    </submittedName>
</protein>
<keyword evidence="2" id="KW-0812">Transmembrane</keyword>